<dbReference type="GeneID" id="70134613"/>
<dbReference type="FunFam" id="3.40.50.300:FF:001691">
    <property type="entry name" value="Probable ATP-dependent kinase TDA10"/>
    <property type="match status" value="1"/>
</dbReference>
<gene>
    <name evidence="11" type="ORF">BKA67DRAFT_63898</name>
</gene>
<organism evidence="11 12">
    <name type="scientific">Truncatella angustata</name>
    <dbReference type="NCBI Taxonomy" id="152316"/>
    <lineage>
        <taxon>Eukaryota</taxon>
        <taxon>Fungi</taxon>
        <taxon>Dikarya</taxon>
        <taxon>Ascomycota</taxon>
        <taxon>Pezizomycotina</taxon>
        <taxon>Sordariomycetes</taxon>
        <taxon>Xylariomycetidae</taxon>
        <taxon>Amphisphaeriales</taxon>
        <taxon>Sporocadaceae</taxon>
        <taxon>Truncatella</taxon>
    </lineage>
</organism>
<dbReference type="GO" id="GO:0005737">
    <property type="term" value="C:cytoplasm"/>
    <property type="evidence" value="ECO:0007669"/>
    <property type="project" value="UniProtKB-SubCell"/>
</dbReference>
<dbReference type="PANTHER" id="PTHR10285">
    <property type="entry name" value="URIDINE KINASE"/>
    <property type="match status" value="1"/>
</dbReference>
<dbReference type="InterPro" id="IPR027417">
    <property type="entry name" value="P-loop_NTPase"/>
</dbReference>
<evidence type="ECO:0000259" key="10">
    <source>
        <dbReference type="Pfam" id="PF07693"/>
    </source>
</evidence>
<keyword evidence="5" id="KW-0547">Nucleotide-binding</keyword>
<keyword evidence="7" id="KW-0067">ATP-binding</keyword>
<dbReference type="GO" id="GO:0005634">
    <property type="term" value="C:nucleus"/>
    <property type="evidence" value="ECO:0007669"/>
    <property type="project" value="UniProtKB-SubCell"/>
</dbReference>
<dbReference type="Gene3D" id="3.40.50.300">
    <property type="entry name" value="P-loop containing nucleotide triphosphate hydrolases"/>
    <property type="match status" value="1"/>
</dbReference>
<dbReference type="SUPFAM" id="SSF52540">
    <property type="entry name" value="P-loop containing nucleoside triphosphate hydrolases"/>
    <property type="match status" value="1"/>
</dbReference>
<keyword evidence="3" id="KW-0963">Cytoplasm</keyword>
<dbReference type="EMBL" id="JAGPXC010000001">
    <property type="protein sequence ID" value="KAH6660721.1"/>
    <property type="molecule type" value="Genomic_DNA"/>
</dbReference>
<dbReference type="AlphaFoldDB" id="A0A9P9A2H9"/>
<comment type="similarity">
    <text evidence="9">Belongs to the GLYK kinase family.</text>
</comment>
<dbReference type="GO" id="GO:0005524">
    <property type="term" value="F:ATP binding"/>
    <property type="evidence" value="ECO:0007669"/>
    <property type="project" value="UniProtKB-KW"/>
</dbReference>
<accession>A0A9P9A2H9</accession>
<dbReference type="GO" id="GO:0016301">
    <property type="term" value="F:kinase activity"/>
    <property type="evidence" value="ECO:0007669"/>
    <property type="project" value="UniProtKB-KW"/>
</dbReference>
<dbReference type="Pfam" id="PF07693">
    <property type="entry name" value="KAP_NTPase"/>
    <property type="match status" value="1"/>
</dbReference>
<evidence type="ECO:0000256" key="5">
    <source>
        <dbReference type="ARBA" id="ARBA00022741"/>
    </source>
</evidence>
<evidence type="ECO:0000256" key="3">
    <source>
        <dbReference type="ARBA" id="ARBA00022490"/>
    </source>
</evidence>
<reference evidence="11" key="1">
    <citation type="journal article" date="2021" name="Nat. Commun.">
        <title>Genetic determinants of endophytism in the Arabidopsis root mycobiome.</title>
        <authorList>
            <person name="Mesny F."/>
            <person name="Miyauchi S."/>
            <person name="Thiergart T."/>
            <person name="Pickel B."/>
            <person name="Atanasova L."/>
            <person name="Karlsson M."/>
            <person name="Huettel B."/>
            <person name="Barry K.W."/>
            <person name="Haridas S."/>
            <person name="Chen C."/>
            <person name="Bauer D."/>
            <person name="Andreopoulos W."/>
            <person name="Pangilinan J."/>
            <person name="LaButti K."/>
            <person name="Riley R."/>
            <person name="Lipzen A."/>
            <person name="Clum A."/>
            <person name="Drula E."/>
            <person name="Henrissat B."/>
            <person name="Kohler A."/>
            <person name="Grigoriev I.V."/>
            <person name="Martin F.M."/>
            <person name="Hacquard S."/>
        </authorList>
    </citation>
    <scope>NUCLEOTIDE SEQUENCE</scope>
    <source>
        <strain evidence="11">MPI-SDFR-AT-0073</strain>
    </source>
</reference>
<dbReference type="RefSeq" id="XP_045964852.1">
    <property type="nucleotide sequence ID" value="XM_046105722.1"/>
</dbReference>
<evidence type="ECO:0000313" key="11">
    <source>
        <dbReference type="EMBL" id="KAH6660721.1"/>
    </source>
</evidence>
<protein>
    <submittedName>
        <fullName evidence="11">D-glycerate 3-kinase</fullName>
    </submittedName>
</protein>
<evidence type="ECO:0000256" key="4">
    <source>
        <dbReference type="ARBA" id="ARBA00022679"/>
    </source>
</evidence>
<keyword evidence="4" id="KW-0808">Transferase</keyword>
<evidence type="ECO:0000256" key="7">
    <source>
        <dbReference type="ARBA" id="ARBA00022840"/>
    </source>
</evidence>
<comment type="subcellular location">
    <subcellularLocation>
        <location evidence="2">Cytoplasm</location>
    </subcellularLocation>
    <subcellularLocation>
        <location evidence="1">Nucleus</location>
    </subcellularLocation>
</comment>
<sequence length="292" mass="33037">MSHIIDDKSPICIPFILERLHRHQASNSEKPFIIGLNGVQGVGKTTLVKALASTLREKEALQTLVVSIDDFYLKHEDQVALAESHPDNVLVSCRGEPGTHDMLLADDFFSAIVEGRPAKIPQYDKSAFAGQGDRGPESAWEPVNQTGQPKVQVVIFEGWCVGFRPLSSGEVKAKWEAPSRTLNLHRLEHLLFVNERLRAYDPITELIDAFIHIDAEDTQYVYDWRREQEVKLRAEKGTGMTDEQVVRFVDAYYPAYELFSDRLRQGVLTGKSGRQLRLVVGKDRKVKQNIII</sequence>
<keyword evidence="12" id="KW-1185">Reference proteome</keyword>
<evidence type="ECO:0000256" key="6">
    <source>
        <dbReference type="ARBA" id="ARBA00022777"/>
    </source>
</evidence>
<evidence type="ECO:0000256" key="1">
    <source>
        <dbReference type="ARBA" id="ARBA00004123"/>
    </source>
</evidence>
<evidence type="ECO:0000256" key="2">
    <source>
        <dbReference type="ARBA" id="ARBA00004496"/>
    </source>
</evidence>
<dbReference type="Proteomes" id="UP000758603">
    <property type="component" value="Unassembled WGS sequence"/>
</dbReference>
<evidence type="ECO:0000313" key="12">
    <source>
        <dbReference type="Proteomes" id="UP000758603"/>
    </source>
</evidence>
<feature type="domain" description="KAP NTPase" evidence="10">
    <location>
        <begin position="25"/>
        <end position="79"/>
    </location>
</feature>
<proteinExistence type="inferred from homology"/>
<dbReference type="OrthoDB" id="347435at2759"/>
<comment type="caution">
    <text evidence="11">The sequence shown here is derived from an EMBL/GenBank/DDBJ whole genome shotgun (WGS) entry which is preliminary data.</text>
</comment>
<dbReference type="InterPro" id="IPR011646">
    <property type="entry name" value="KAP_P-loop"/>
</dbReference>
<keyword evidence="6" id="KW-0418">Kinase</keyword>
<evidence type="ECO:0000256" key="8">
    <source>
        <dbReference type="ARBA" id="ARBA00023242"/>
    </source>
</evidence>
<evidence type="ECO:0000256" key="9">
    <source>
        <dbReference type="ARBA" id="ARBA00061312"/>
    </source>
</evidence>
<name>A0A9P9A2H9_9PEZI</name>
<keyword evidence="8" id="KW-0539">Nucleus</keyword>